<keyword evidence="1" id="KW-0472">Membrane</keyword>
<evidence type="ECO:0000313" key="2">
    <source>
        <dbReference type="EMBL" id="EGV91515.1"/>
    </source>
</evidence>
<dbReference type="Proteomes" id="UP000001075">
    <property type="component" value="Unassembled WGS sequence"/>
</dbReference>
<dbReference type="EMBL" id="JH009383">
    <property type="protein sequence ID" value="EGV91515.1"/>
    <property type="molecule type" value="Genomic_DNA"/>
</dbReference>
<protein>
    <submittedName>
        <fullName evidence="2">Uncharacterized protein</fullName>
    </submittedName>
</protein>
<evidence type="ECO:0000256" key="1">
    <source>
        <dbReference type="SAM" id="Phobius"/>
    </source>
</evidence>
<dbReference type="InParanoid" id="G3IP82"/>
<keyword evidence="1" id="KW-1133">Transmembrane helix</keyword>
<keyword evidence="1" id="KW-0812">Transmembrane</keyword>
<dbReference type="AlphaFoldDB" id="G3IP82"/>
<reference evidence="2" key="1">
    <citation type="submission" date="2011-08" db="EMBL/GenBank/DDBJ databases">
        <title>The genomic sequence of the Chinese hamster ovary CHO-K1 cell line.</title>
        <authorList>
            <person name="Xu X."/>
            <person name="Nagarajan H."/>
            <person name="Lewis N.E."/>
            <person name="Pan S."/>
            <person name="Cai Z."/>
            <person name="Liu X."/>
            <person name="Chen W."/>
            <person name="Xie M."/>
            <person name="Wang W."/>
            <person name="Hammond S."/>
            <person name="Andersen M.R."/>
            <person name="Neff N."/>
            <person name="Passarelli B."/>
            <person name="Koh W."/>
            <person name="Fan C.H."/>
            <person name="Wang J."/>
            <person name="Gui Y."/>
            <person name="Lee K.H."/>
            <person name="Betenbaugh M.J."/>
            <person name="Quake S.R."/>
            <person name="Famili I."/>
            <person name="Palsson B.O."/>
            <person name="Wang J."/>
        </authorList>
    </citation>
    <scope>NUCLEOTIDE SEQUENCE</scope>
</reference>
<proteinExistence type="predicted"/>
<gene>
    <name evidence="2" type="ORF">I79_025786</name>
</gene>
<evidence type="ECO:0000313" key="3">
    <source>
        <dbReference type="Proteomes" id="UP000001075"/>
    </source>
</evidence>
<name>G3IP82_CRIGR</name>
<accession>G3IP82</accession>
<sequence length="52" mass="6028">MKKGGDVSGEYVYLGVANYMLFYLHISFITVISEYLHCIDMKQAQLTRKHSQ</sequence>
<organism evidence="2 3">
    <name type="scientific">Cricetulus griseus</name>
    <name type="common">Chinese hamster</name>
    <name type="synonym">Cricetulus barabensis griseus</name>
    <dbReference type="NCBI Taxonomy" id="10029"/>
    <lineage>
        <taxon>Eukaryota</taxon>
        <taxon>Metazoa</taxon>
        <taxon>Chordata</taxon>
        <taxon>Craniata</taxon>
        <taxon>Vertebrata</taxon>
        <taxon>Euteleostomi</taxon>
        <taxon>Mammalia</taxon>
        <taxon>Eutheria</taxon>
        <taxon>Euarchontoglires</taxon>
        <taxon>Glires</taxon>
        <taxon>Rodentia</taxon>
        <taxon>Myomorpha</taxon>
        <taxon>Muroidea</taxon>
        <taxon>Cricetidae</taxon>
        <taxon>Cricetinae</taxon>
        <taxon>Cricetulus</taxon>
    </lineage>
</organism>
<feature type="transmembrane region" description="Helical" evidence="1">
    <location>
        <begin position="20"/>
        <end position="39"/>
    </location>
</feature>